<organism evidence="1 2">
    <name type="scientific">Babesia ovata</name>
    <dbReference type="NCBI Taxonomy" id="189622"/>
    <lineage>
        <taxon>Eukaryota</taxon>
        <taxon>Sar</taxon>
        <taxon>Alveolata</taxon>
        <taxon>Apicomplexa</taxon>
        <taxon>Aconoidasida</taxon>
        <taxon>Piroplasmida</taxon>
        <taxon>Babesiidae</taxon>
        <taxon>Babesia</taxon>
    </lineage>
</organism>
<dbReference type="Proteomes" id="UP000236319">
    <property type="component" value="Unassembled WGS sequence"/>
</dbReference>
<dbReference type="RefSeq" id="XP_028866231.1">
    <property type="nucleotide sequence ID" value="XM_029010398.1"/>
</dbReference>
<reference evidence="1 2" key="1">
    <citation type="journal article" date="2017" name="BMC Genomics">
        <title>Whole-genome assembly of Babesia ovata and comparative genomics between closely related pathogens.</title>
        <authorList>
            <person name="Yamagishi J."/>
            <person name="Asada M."/>
            <person name="Hakimi H."/>
            <person name="Tanaka T.Q."/>
            <person name="Sugimoto C."/>
            <person name="Kawazu S."/>
        </authorList>
    </citation>
    <scope>NUCLEOTIDE SEQUENCE [LARGE SCALE GENOMIC DNA]</scope>
    <source>
        <strain evidence="1 2">Miyake</strain>
    </source>
</reference>
<evidence type="ECO:0000313" key="1">
    <source>
        <dbReference type="EMBL" id="GBE59988.1"/>
    </source>
</evidence>
<protein>
    <submittedName>
        <fullName evidence="1">Uncharacterized protein</fullName>
    </submittedName>
</protein>
<comment type="caution">
    <text evidence="1">The sequence shown here is derived from an EMBL/GenBank/DDBJ whole genome shotgun (WGS) entry which is preliminary data.</text>
</comment>
<keyword evidence="2" id="KW-1185">Reference proteome</keyword>
<gene>
    <name evidence="1" type="ORF">BOVATA_014810</name>
</gene>
<sequence>MCSALVHEPLISLFQIVFYLHSQTPQLVLDSRGKILNRRFDGGDVMLFGLGGELTGCVPDFFFDLFPEFRDGFSACCVCLTGAFLEKLFDVVDCLLQILFSERHKILMHPVQTLLFIF</sequence>
<proteinExistence type="predicted"/>
<dbReference type="VEuPathDB" id="PiroplasmaDB:BOVATA_014810"/>
<accession>A0A2H6KAH0</accession>
<dbReference type="GeneID" id="39873758"/>
<dbReference type="AlphaFoldDB" id="A0A2H6KAH0"/>
<name>A0A2H6KAH0_9APIC</name>
<evidence type="ECO:0000313" key="2">
    <source>
        <dbReference type="Proteomes" id="UP000236319"/>
    </source>
</evidence>
<dbReference type="EMBL" id="BDSA01000002">
    <property type="protein sequence ID" value="GBE59988.1"/>
    <property type="molecule type" value="Genomic_DNA"/>
</dbReference>